<dbReference type="RefSeq" id="WP_159034149.1">
    <property type="nucleotide sequence ID" value="NZ_CP027777.1"/>
</dbReference>
<gene>
    <name evidence="1" type="ORF">C7M56_01865</name>
</gene>
<sequence>MKYKGRIVKVDKHQNRAIYLKQEVDGFDQHKYVNYAGGNGTYVIGGEYFGTSLNVKVFVFDLKKSVTFDVYKQILLFKGKKRISNKLLKEIESHSGKKVDVYTSDNVNFSFDIGQII</sequence>
<dbReference type="Proteomes" id="UP000240615">
    <property type="component" value="Chromosome"/>
</dbReference>
<evidence type="ECO:0000313" key="2">
    <source>
        <dbReference type="Proteomes" id="UP000240615"/>
    </source>
</evidence>
<name>A0ABC8CR30_CLOBO</name>
<dbReference type="AlphaFoldDB" id="A0ABC8CR30"/>
<proteinExistence type="predicted"/>
<reference evidence="1 2" key="1">
    <citation type="submission" date="2018-01" db="EMBL/GenBank/DDBJ databases">
        <title>Genetic Diversity of Clostridium botulinum in seafood.</title>
        <authorList>
            <person name="Athira V."/>
            <person name="Arun Jyothi P.V."/>
            <person name="Lalitha K.V."/>
            <person name="Joseph T.C."/>
        </authorList>
    </citation>
    <scope>NUCLEOTIDE SEQUENCE [LARGE SCALE GENOMIC DNA]</scope>
    <source>
        <strain evidence="1 2">Mfbjulcb8</strain>
    </source>
</reference>
<organism evidence="1 2">
    <name type="scientific">Clostridium botulinum</name>
    <dbReference type="NCBI Taxonomy" id="1491"/>
    <lineage>
        <taxon>Bacteria</taxon>
        <taxon>Bacillati</taxon>
        <taxon>Bacillota</taxon>
        <taxon>Clostridia</taxon>
        <taxon>Eubacteriales</taxon>
        <taxon>Clostridiaceae</taxon>
        <taxon>Clostridium</taxon>
    </lineage>
</organism>
<protein>
    <recommendedName>
        <fullName evidence="3">Phage protein</fullName>
    </recommendedName>
</protein>
<evidence type="ECO:0008006" key="3">
    <source>
        <dbReference type="Google" id="ProtNLM"/>
    </source>
</evidence>
<evidence type="ECO:0000313" key="1">
    <source>
        <dbReference type="EMBL" id="AVQ37488.1"/>
    </source>
</evidence>
<accession>A0ABC8CR30</accession>
<dbReference type="EMBL" id="CP027777">
    <property type="protein sequence ID" value="AVQ37488.1"/>
    <property type="molecule type" value="Genomic_DNA"/>
</dbReference>